<keyword evidence="6" id="KW-1185">Reference proteome</keyword>
<comment type="caution">
    <text evidence="5">The sequence shown here is derived from an EMBL/GenBank/DDBJ whole genome shotgun (WGS) entry which is preliminary data.</text>
</comment>
<evidence type="ECO:0000256" key="2">
    <source>
        <dbReference type="ARBA" id="ARBA00022741"/>
    </source>
</evidence>
<dbReference type="EMBL" id="JANIIK010000040">
    <property type="protein sequence ID" value="KAJ3607937.1"/>
    <property type="molecule type" value="Genomic_DNA"/>
</dbReference>
<dbReference type="Proteomes" id="UP001148018">
    <property type="component" value="Unassembled WGS sequence"/>
</dbReference>
<accession>A0A9Q0EP54</accession>
<dbReference type="InterPro" id="IPR006703">
    <property type="entry name" value="G_AIG1"/>
</dbReference>
<dbReference type="InterPro" id="IPR027417">
    <property type="entry name" value="P-loop_NTPase"/>
</dbReference>
<dbReference type="GO" id="GO:0005525">
    <property type="term" value="F:GTP binding"/>
    <property type="evidence" value="ECO:0007669"/>
    <property type="project" value="UniProtKB-KW"/>
</dbReference>
<dbReference type="PANTHER" id="PTHR10903:SF167">
    <property type="entry name" value="GTPASE IMAP FAMILY MEMBER 6-RELATED"/>
    <property type="match status" value="1"/>
</dbReference>
<proteinExistence type="inferred from homology"/>
<evidence type="ECO:0000313" key="6">
    <source>
        <dbReference type="Proteomes" id="UP001148018"/>
    </source>
</evidence>
<dbReference type="OrthoDB" id="8892667at2759"/>
<comment type="similarity">
    <text evidence="1">Belongs to the TRAFAC class TrmE-Era-EngA-EngB-Septin-like GTPase superfamily. AIG1/Toc34/Toc159-like paraseptin GTPase family. IAN subfamily.</text>
</comment>
<evidence type="ECO:0000256" key="3">
    <source>
        <dbReference type="ARBA" id="ARBA00023134"/>
    </source>
</evidence>
<dbReference type="InterPro" id="IPR045058">
    <property type="entry name" value="GIMA/IAN/Toc"/>
</dbReference>
<dbReference type="Gene3D" id="3.40.50.300">
    <property type="entry name" value="P-loop containing nucleotide triphosphate hydrolases"/>
    <property type="match status" value="1"/>
</dbReference>
<gene>
    <name evidence="5" type="ORF">NHX12_024988</name>
</gene>
<sequence length="365" mass="38797">MDCDCRADSACNAAAPHCPGGTDHSDISDVWLNLSSASTALLAVVGYAAYRWSQALPALIRWPIHLFCTLTGLSSLWTGVSHFVGTVRGIHKVVTWSSKIWRFFAASLLYATRCVGAAFPSHQKPSGADTDLSSSGSPGGLSGSLSLNDLGLRLVLLGPSGGGRTQLADALLGSPSSSGPRAESVRRRALVDGREVTAVDTPDLLGSCGPRAREALRSLQLSGPGPHAVLLVIRAPGIDGQVDQDAALAIRVTLALLGEGVAEHVFTVLTHADRLAPGKTLASLLEADTGGLRTALSLCGLRAELVDNSVDCPPEDRRRMCMRLLERLEEMRALRGHFIHELQQREERMKEELLADMSSELSGKL</sequence>
<keyword evidence="2" id="KW-0547">Nucleotide-binding</keyword>
<feature type="domain" description="AIG1-type G" evidence="4">
    <location>
        <begin position="149"/>
        <end position="347"/>
    </location>
</feature>
<evidence type="ECO:0000259" key="4">
    <source>
        <dbReference type="PROSITE" id="PS51720"/>
    </source>
</evidence>
<dbReference type="SUPFAM" id="SSF52540">
    <property type="entry name" value="P-loop containing nucleoside triphosphate hydrolases"/>
    <property type="match status" value="1"/>
</dbReference>
<evidence type="ECO:0000313" key="5">
    <source>
        <dbReference type="EMBL" id="KAJ3607937.1"/>
    </source>
</evidence>
<evidence type="ECO:0000256" key="1">
    <source>
        <dbReference type="ARBA" id="ARBA00008535"/>
    </source>
</evidence>
<dbReference type="PROSITE" id="PS51720">
    <property type="entry name" value="G_AIG1"/>
    <property type="match status" value="1"/>
</dbReference>
<dbReference type="AlphaFoldDB" id="A0A9Q0EP54"/>
<reference evidence="5" key="1">
    <citation type="submission" date="2022-07" db="EMBL/GenBank/DDBJ databases">
        <title>Chromosome-level genome of Muraenolepis orangiensis.</title>
        <authorList>
            <person name="Kim J."/>
        </authorList>
    </citation>
    <scope>NUCLEOTIDE SEQUENCE</scope>
    <source>
        <strain evidence="5">KU_S4_2022</strain>
        <tissue evidence="5">Muscle</tissue>
    </source>
</reference>
<keyword evidence="3" id="KW-0342">GTP-binding</keyword>
<organism evidence="5 6">
    <name type="scientific">Muraenolepis orangiensis</name>
    <name type="common">Patagonian moray cod</name>
    <dbReference type="NCBI Taxonomy" id="630683"/>
    <lineage>
        <taxon>Eukaryota</taxon>
        <taxon>Metazoa</taxon>
        <taxon>Chordata</taxon>
        <taxon>Craniata</taxon>
        <taxon>Vertebrata</taxon>
        <taxon>Euteleostomi</taxon>
        <taxon>Actinopterygii</taxon>
        <taxon>Neopterygii</taxon>
        <taxon>Teleostei</taxon>
        <taxon>Neoteleostei</taxon>
        <taxon>Acanthomorphata</taxon>
        <taxon>Zeiogadaria</taxon>
        <taxon>Gadariae</taxon>
        <taxon>Gadiformes</taxon>
        <taxon>Muraenolepidoidei</taxon>
        <taxon>Muraenolepididae</taxon>
        <taxon>Muraenolepis</taxon>
    </lineage>
</organism>
<dbReference type="Pfam" id="PF04548">
    <property type="entry name" value="AIG1"/>
    <property type="match status" value="1"/>
</dbReference>
<dbReference type="PANTHER" id="PTHR10903">
    <property type="entry name" value="GTPASE, IMAP FAMILY MEMBER-RELATED"/>
    <property type="match status" value="1"/>
</dbReference>
<protein>
    <recommendedName>
        <fullName evidence="4">AIG1-type G domain-containing protein</fullName>
    </recommendedName>
</protein>
<name>A0A9Q0EP54_9TELE</name>